<reference evidence="2" key="1">
    <citation type="submission" date="2014-12" db="EMBL/GenBank/DDBJ databases">
        <title>Insight into the proteome of Arion vulgaris.</title>
        <authorList>
            <person name="Aradska J."/>
            <person name="Bulat T."/>
            <person name="Smidak R."/>
            <person name="Sarate P."/>
            <person name="Gangsoo J."/>
            <person name="Sialana F."/>
            <person name="Bilban M."/>
            <person name="Lubec G."/>
        </authorList>
    </citation>
    <scope>NUCLEOTIDE SEQUENCE</scope>
    <source>
        <tissue evidence="2">Skin</tissue>
    </source>
</reference>
<evidence type="ECO:0000313" key="3">
    <source>
        <dbReference type="EMBL" id="CEK85944.1"/>
    </source>
</evidence>
<evidence type="ECO:0000313" key="1">
    <source>
        <dbReference type="EMBL" id="CEK85936.1"/>
    </source>
</evidence>
<sequence length="55" mass="6311">MSPRISTHLVPSTQCYQLCFQQPSNPVEMKEEKTITATMTPVIFTSLQFQFQFGI</sequence>
<evidence type="ECO:0000313" key="2">
    <source>
        <dbReference type="EMBL" id="CEK85937.1"/>
    </source>
</evidence>
<gene>
    <name evidence="2" type="primary">ORF150976</name>
    <name evidence="1" type="synonym">ORF150967</name>
    <name evidence="3" type="synonym">ORF151004</name>
</gene>
<dbReference type="EMBL" id="HACG01039071">
    <property type="protein sequence ID" value="CEK85936.1"/>
    <property type="molecule type" value="Transcribed_RNA"/>
</dbReference>
<dbReference type="AlphaFoldDB" id="A0A0B7AZD0"/>
<protein>
    <submittedName>
        <fullName evidence="2">Uncharacterized protein</fullName>
    </submittedName>
</protein>
<proteinExistence type="predicted"/>
<dbReference type="EMBL" id="HACG01039079">
    <property type="protein sequence ID" value="CEK85944.1"/>
    <property type="molecule type" value="Transcribed_RNA"/>
</dbReference>
<feature type="non-terminal residue" evidence="2">
    <location>
        <position position="55"/>
    </location>
</feature>
<name>A0A0B7AZD0_9EUPU</name>
<dbReference type="EMBL" id="HACG01039072">
    <property type="protein sequence ID" value="CEK85937.1"/>
    <property type="molecule type" value="Transcribed_RNA"/>
</dbReference>
<accession>A0A0B7AZD0</accession>
<organism evidence="2">
    <name type="scientific">Arion vulgaris</name>
    <dbReference type="NCBI Taxonomy" id="1028688"/>
    <lineage>
        <taxon>Eukaryota</taxon>
        <taxon>Metazoa</taxon>
        <taxon>Spiralia</taxon>
        <taxon>Lophotrochozoa</taxon>
        <taxon>Mollusca</taxon>
        <taxon>Gastropoda</taxon>
        <taxon>Heterobranchia</taxon>
        <taxon>Euthyneura</taxon>
        <taxon>Panpulmonata</taxon>
        <taxon>Eupulmonata</taxon>
        <taxon>Stylommatophora</taxon>
        <taxon>Helicina</taxon>
        <taxon>Arionoidea</taxon>
        <taxon>Arionidae</taxon>
        <taxon>Arion</taxon>
    </lineage>
</organism>